<keyword evidence="4" id="KW-1185">Reference proteome</keyword>
<feature type="transmembrane region" description="Helical" evidence="1">
    <location>
        <begin position="281"/>
        <end position="301"/>
    </location>
</feature>
<feature type="transmembrane region" description="Helical" evidence="1">
    <location>
        <begin position="373"/>
        <end position="393"/>
    </location>
</feature>
<feature type="transmembrane region" description="Helical" evidence="1">
    <location>
        <begin position="338"/>
        <end position="361"/>
    </location>
</feature>
<dbReference type="InterPro" id="IPR029787">
    <property type="entry name" value="Nucleotide_cyclase"/>
</dbReference>
<dbReference type="Pfam" id="PF00211">
    <property type="entry name" value="Guanylate_cyc"/>
    <property type="match status" value="1"/>
</dbReference>
<evidence type="ECO:0000313" key="3">
    <source>
        <dbReference type="EMBL" id="MFB5734934.1"/>
    </source>
</evidence>
<evidence type="ECO:0000313" key="4">
    <source>
        <dbReference type="Proteomes" id="UP001580391"/>
    </source>
</evidence>
<comment type="caution">
    <text evidence="3">The sequence shown here is derived from an EMBL/GenBank/DDBJ whole genome shotgun (WGS) entry which is preliminary data.</text>
</comment>
<organism evidence="3 4">
    <name type="scientific">Leptospira wolffii</name>
    <dbReference type="NCBI Taxonomy" id="409998"/>
    <lineage>
        <taxon>Bacteria</taxon>
        <taxon>Pseudomonadati</taxon>
        <taxon>Spirochaetota</taxon>
        <taxon>Spirochaetia</taxon>
        <taxon>Leptospirales</taxon>
        <taxon>Leptospiraceae</taxon>
        <taxon>Leptospira</taxon>
    </lineage>
</organism>
<dbReference type="PANTHER" id="PTHR43081:SF1">
    <property type="entry name" value="ADENYLATE CYCLASE, TERMINAL-DIFFERENTIATION SPECIFIC"/>
    <property type="match status" value="1"/>
</dbReference>
<dbReference type="Proteomes" id="UP001580391">
    <property type="component" value="Unassembled WGS sequence"/>
</dbReference>
<sequence>MGRYISKKTFFGICVALLVIQFGCIGEQSFSQQVDFADLEWKAHWVTKPKKENPTPEANPKGKKVATPVSEEWEDLPPLPWTFTAIYPIAPDSGVHRIDVKAEFDLSKDNPLLKVPSGLYLPDIGENWRILLNGNVLKEEWYGNDGDSLETKRALKSLIVPIDSGILKPGKNEIRIEFKGESDSNPYIHNDHFGFYHKRNFRISSLEEIYNSSSEYLDIFLFGIYFIFGFYHVLFFVTRKQDLYYLYFGFFSLLSSIYFYLTSFHIYNKFINYWVGTDTEIFFRTEVAALIPIVPVFMLFARDFFYKQEGKFWAIRIFCGFSALLFVTNWVLPFKYILINLTAYQILLIPMLLYVIVFSINSIRKKKPDSIKLAIGIGVCTVFGIWDTLDAILKIVGIHYPFFKIAYSVFILVIISLLVSRYVSLYKESQALNLVISRQRDAFYRFVPSEFISILDRESPVEIKIGDSKEKTMSVFFADLRGYTTVSEKLSPDENIKYLNRYFSGFEDIIFKNAGFVDKYIGDAIMALFSDHSERAEKQNFNSADNALQSAIDMVRFVHSLNDGNGVGADLGIGVNTGPLILGTVGSERRIDTTVVGDTVNLASRVQSLTSFYKTKILVTHHSFLRLNLLSDVKAREIDTVIVKGKTQPVILYEVYEADDPESIEWKDRAKTKLNEGIALYKAGQFKSAFSLFRDLYRERPLDSVVRLYAKRTKLFMQQALPNDWDGIFRLHKK</sequence>
<dbReference type="EMBL" id="JBHILJ010000001">
    <property type="protein sequence ID" value="MFB5734934.1"/>
    <property type="molecule type" value="Genomic_DNA"/>
</dbReference>
<dbReference type="PROSITE" id="PS50125">
    <property type="entry name" value="GUANYLATE_CYCLASE_2"/>
    <property type="match status" value="1"/>
</dbReference>
<protein>
    <submittedName>
        <fullName evidence="3">Adenylate/guanylate cyclase domain-containing protein</fullName>
    </submittedName>
</protein>
<evidence type="ECO:0000259" key="2">
    <source>
        <dbReference type="PROSITE" id="PS50125"/>
    </source>
</evidence>
<keyword evidence="1" id="KW-1133">Transmembrane helix</keyword>
<accession>A0ABV5BKM1</accession>
<dbReference type="InterPro" id="IPR011623">
    <property type="entry name" value="7TMR_DISM_rcpt_extracell_dom1"/>
</dbReference>
<dbReference type="RefSeq" id="WP_016546011.1">
    <property type="nucleotide sequence ID" value="NZ_JBHILI010000003.1"/>
</dbReference>
<feature type="transmembrane region" description="Helical" evidence="1">
    <location>
        <begin position="244"/>
        <end position="261"/>
    </location>
</feature>
<evidence type="ECO:0000256" key="1">
    <source>
        <dbReference type="SAM" id="Phobius"/>
    </source>
</evidence>
<keyword evidence="1" id="KW-0812">Transmembrane</keyword>
<dbReference type="Gene3D" id="3.30.70.1230">
    <property type="entry name" value="Nucleotide cyclase"/>
    <property type="match status" value="1"/>
</dbReference>
<dbReference type="SMART" id="SM00044">
    <property type="entry name" value="CYCc"/>
    <property type="match status" value="1"/>
</dbReference>
<dbReference type="PANTHER" id="PTHR43081">
    <property type="entry name" value="ADENYLATE CYCLASE, TERMINAL-DIFFERENTIATION SPECIFIC-RELATED"/>
    <property type="match status" value="1"/>
</dbReference>
<dbReference type="SUPFAM" id="SSF55073">
    <property type="entry name" value="Nucleotide cyclase"/>
    <property type="match status" value="1"/>
</dbReference>
<feature type="domain" description="Guanylate cyclase" evidence="2">
    <location>
        <begin position="474"/>
        <end position="607"/>
    </location>
</feature>
<name>A0ABV5BKM1_9LEPT</name>
<proteinExistence type="predicted"/>
<feature type="transmembrane region" description="Helical" evidence="1">
    <location>
        <begin position="313"/>
        <end position="332"/>
    </location>
</feature>
<feature type="transmembrane region" description="Helical" evidence="1">
    <location>
        <begin position="219"/>
        <end position="237"/>
    </location>
</feature>
<dbReference type="InterPro" id="IPR050697">
    <property type="entry name" value="Adenylyl/Guanylyl_Cyclase_3/4"/>
</dbReference>
<gene>
    <name evidence="3" type="ORF">ACE5IX_00295</name>
</gene>
<keyword evidence="1" id="KW-0472">Membrane</keyword>
<feature type="transmembrane region" description="Helical" evidence="1">
    <location>
        <begin position="405"/>
        <end position="423"/>
    </location>
</feature>
<dbReference type="InterPro" id="IPR001054">
    <property type="entry name" value="A/G_cyclase"/>
</dbReference>
<reference evidence="3 4" key="1">
    <citation type="submission" date="2024-09" db="EMBL/GenBank/DDBJ databases">
        <title>Taxonomic and Genotyping Characterization of Leptospira Strains isolated from Multiple Sources in Colombia highlights the importance of intermediate species.</title>
        <authorList>
            <person name="Torres Higuera L."/>
            <person name="Rojas Tapias D."/>
            <person name="Jimenez Velasquez S."/>
            <person name="Renjifo Ibanez C."/>
        </authorList>
    </citation>
    <scope>NUCLEOTIDE SEQUENCE [LARGE SCALE GENOMIC DNA]</scope>
    <source>
        <strain evidence="3 4">Lep080</strain>
    </source>
</reference>
<dbReference type="Pfam" id="PF07695">
    <property type="entry name" value="7TMR-DISM_7TM"/>
    <property type="match status" value="1"/>
</dbReference>
<dbReference type="CDD" id="cd07302">
    <property type="entry name" value="CHD"/>
    <property type="match status" value="1"/>
</dbReference>